<keyword evidence="4" id="KW-0963">Cytoplasm</keyword>
<dbReference type="VEuPathDB" id="VectorBase:GPAI000709"/>
<dbReference type="PIRSF" id="PIRSF000239">
    <property type="entry name" value="AHPC"/>
    <property type="match status" value="1"/>
</dbReference>
<dbReference type="EC" id="1.11.1.24" evidence="3"/>
<dbReference type="PROSITE" id="PS51352">
    <property type="entry name" value="THIOREDOXIN_2"/>
    <property type="match status" value="1"/>
</dbReference>
<dbReference type="CDD" id="cd03015">
    <property type="entry name" value="PRX_Typ2cys"/>
    <property type="match status" value="1"/>
</dbReference>
<proteinExistence type="inferred from homology"/>
<dbReference type="Proteomes" id="UP000092445">
    <property type="component" value="Unassembled WGS sequence"/>
</dbReference>
<dbReference type="Gene3D" id="3.40.30.10">
    <property type="entry name" value="Glutaredoxin"/>
    <property type="match status" value="1"/>
</dbReference>
<dbReference type="GO" id="GO:0008379">
    <property type="term" value="F:thioredoxin peroxidase activity"/>
    <property type="evidence" value="ECO:0007669"/>
    <property type="project" value="TreeGrafter"/>
</dbReference>
<dbReference type="InterPro" id="IPR019479">
    <property type="entry name" value="Peroxiredoxin_C"/>
</dbReference>
<keyword evidence="8" id="KW-1015">Disulfide bond</keyword>
<dbReference type="InterPro" id="IPR050217">
    <property type="entry name" value="Peroxiredoxin"/>
</dbReference>
<evidence type="ECO:0000256" key="5">
    <source>
        <dbReference type="ARBA" id="ARBA00022559"/>
    </source>
</evidence>
<organism evidence="14 15">
    <name type="scientific">Glossina pallidipes</name>
    <name type="common">Tsetse fly</name>
    <dbReference type="NCBI Taxonomy" id="7398"/>
    <lineage>
        <taxon>Eukaryota</taxon>
        <taxon>Metazoa</taxon>
        <taxon>Ecdysozoa</taxon>
        <taxon>Arthropoda</taxon>
        <taxon>Hexapoda</taxon>
        <taxon>Insecta</taxon>
        <taxon>Pterygota</taxon>
        <taxon>Neoptera</taxon>
        <taxon>Endopterygota</taxon>
        <taxon>Diptera</taxon>
        <taxon>Brachycera</taxon>
        <taxon>Muscomorpha</taxon>
        <taxon>Hippoboscoidea</taxon>
        <taxon>Glossinidae</taxon>
        <taxon>Glossina</taxon>
    </lineage>
</organism>
<dbReference type="PANTHER" id="PTHR10681:SF128">
    <property type="entry name" value="THIOREDOXIN-DEPENDENT PEROXIDE REDUCTASE, MITOCHONDRIAL"/>
    <property type="match status" value="1"/>
</dbReference>
<dbReference type="Pfam" id="PF10417">
    <property type="entry name" value="1-cysPrx_C"/>
    <property type="match status" value="1"/>
</dbReference>
<dbReference type="GO" id="GO:0033554">
    <property type="term" value="P:cellular response to stress"/>
    <property type="evidence" value="ECO:0007669"/>
    <property type="project" value="TreeGrafter"/>
</dbReference>
<dbReference type="GO" id="GO:0005829">
    <property type="term" value="C:cytosol"/>
    <property type="evidence" value="ECO:0007669"/>
    <property type="project" value="TreeGrafter"/>
</dbReference>
<sequence>MLVAHKFYDFTAPAIFSNGEIVQDFNLSKYMKNKASVLFFWPMNFTFVCPSELIAFDKRYNEFQKRNVNIIGISIDTVYSHKTWRSIDIKKGGIGPVKYPMVSDIKKDIIRLYNVEHPSLGIALRASFLIDKNGIIRHQIVNDLPLGRDIDEIIRVIDALNFHETHGHVCPAQWKKNKPGMVPSNSGSNITIYNCFNYLI</sequence>
<keyword evidence="5 11" id="KW-0575">Peroxidase</keyword>
<dbReference type="InterPro" id="IPR000866">
    <property type="entry name" value="AhpC/TSA"/>
</dbReference>
<name>A0A1A9Z158_GLOPL</name>
<dbReference type="InterPro" id="IPR024706">
    <property type="entry name" value="Peroxiredoxin_AhpC-typ"/>
</dbReference>
<dbReference type="EnsemblMetazoa" id="GPAI000709-RA">
    <property type="protein sequence ID" value="GPAI000709-PA"/>
    <property type="gene ID" value="GPAI000709"/>
</dbReference>
<dbReference type="PANTHER" id="PTHR10681">
    <property type="entry name" value="THIOREDOXIN PEROXIDASE"/>
    <property type="match status" value="1"/>
</dbReference>
<evidence type="ECO:0000313" key="14">
    <source>
        <dbReference type="EnsemblMetazoa" id="GPAI000709-PA"/>
    </source>
</evidence>
<evidence type="ECO:0000313" key="15">
    <source>
        <dbReference type="Proteomes" id="UP000092445"/>
    </source>
</evidence>
<dbReference type="GO" id="GO:0042744">
    <property type="term" value="P:hydrogen peroxide catabolic process"/>
    <property type="evidence" value="ECO:0007669"/>
    <property type="project" value="TreeGrafter"/>
</dbReference>
<feature type="active site" description="Cysteine sulfenic acid (-SOH) intermediate; for peroxidase activity" evidence="12">
    <location>
        <position position="49"/>
    </location>
</feature>
<reference evidence="15" key="1">
    <citation type="submission" date="2014-03" db="EMBL/GenBank/DDBJ databases">
        <authorList>
            <person name="Aksoy S."/>
            <person name="Warren W."/>
            <person name="Wilson R.K."/>
        </authorList>
    </citation>
    <scope>NUCLEOTIDE SEQUENCE [LARGE SCALE GENOMIC DNA]</scope>
    <source>
        <strain evidence="15">IAEA</strain>
    </source>
</reference>
<dbReference type="AlphaFoldDB" id="A0A1A9Z158"/>
<evidence type="ECO:0000256" key="3">
    <source>
        <dbReference type="ARBA" id="ARBA00013017"/>
    </source>
</evidence>
<protein>
    <recommendedName>
        <fullName evidence="3">thioredoxin-dependent peroxiredoxin</fullName>
        <ecNumber evidence="3">1.11.1.24</ecNumber>
    </recommendedName>
</protein>
<comment type="subcellular location">
    <subcellularLocation>
        <location evidence="1">Cytoplasm</location>
    </subcellularLocation>
</comment>
<accession>A0A1A9Z158</accession>
<comment type="function">
    <text evidence="11">Thiol-specific peroxidase that catalyzes the reduction of hydrogen peroxide and organic hydroperoxides to water and alcohols, respectively.</text>
</comment>
<evidence type="ECO:0000256" key="12">
    <source>
        <dbReference type="PIRSR" id="PIRSR000239-1"/>
    </source>
</evidence>
<keyword evidence="6 11" id="KW-0049">Antioxidant</keyword>
<evidence type="ECO:0000259" key="13">
    <source>
        <dbReference type="PROSITE" id="PS51352"/>
    </source>
</evidence>
<evidence type="ECO:0000256" key="6">
    <source>
        <dbReference type="ARBA" id="ARBA00022862"/>
    </source>
</evidence>
<dbReference type="InterPro" id="IPR036249">
    <property type="entry name" value="Thioredoxin-like_sf"/>
</dbReference>
<comment type="similarity">
    <text evidence="2">Belongs to the peroxiredoxin family. AhpC/Prx1 subfamily.</text>
</comment>
<evidence type="ECO:0000256" key="10">
    <source>
        <dbReference type="ARBA" id="ARBA00049091"/>
    </source>
</evidence>
<comment type="catalytic activity">
    <reaction evidence="10">
        <text>a hydroperoxide + [thioredoxin]-dithiol = an alcohol + [thioredoxin]-disulfide + H2O</text>
        <dbReference type="Rhea" id="RHEA:62620"/>
        <dbReference type="Rhea" id="RHEA-COMP:10698"/>
        <dbReference type="Rhea" id="RHEA-COMP:10700"/>
        <dbReference type="ChEBI" id="CHEBI:15377"/>
        <dbReference type="ChEBI" id="CHEBI:29950"/>
        <dbReference type="ChEBI" id="CHEBI:30879"/>
        <dbReference type="ChEBI" id="CHEBI:35924"/>
        <dbReference type="ChEBI" id="CHEBI:50058"/>
        <dbReference type="EC" id="1.11.1.24"/>
    </reaction>
</comment>
<dbReference type="FunFam" id="3.40.30.10:FF:000002">
    <property type="entry name" value="Alkyl hydroperoxide reductase C"/>
    <property type="match status" value="1"/>
</dbReference>
<dbReference type="GO" id="GO:0006979">
    <property type="term" value="P:response to oxidative stress"/>
    <property type="evidence" value="ECO:0007669"/>
    <property type="project" value="TreeGrafter"/>
</dbReference>
<dbReference type="Pfam" id="PF00578">
    <property type="entry name" value="AhpC-TSA"/>
    <property type="match status" value="1"/>
</dbReference>
<evidence type="ECO:0000256" key="2">
    <source>
        <dbReference type="ARBA" id="ARBA00009796"/>
    </source>
</evidence>
<dbReference type="SUPFAM" id="SSF52833">
    <property type="entry name" value="Thioredoxin-like"/>
    <property type="match status" value="1"/>
</dbReference>
<dbReference type="InterPro" id="IPR013766">
    <property type="entry name" value="Thioredoxin_domain"/>
</dbReference>
<evidence type="ECO:0000256" key="8">
    <source>
        <dbReference type="ARBA" id="ARBA00023157"/>
    </source>
</evidence>
<feature type="domain" description="Thioredoxin" evidence="13">
    <location>
        <begin position="1"/>
        <end position="162"/>
    </location>
</feature>
<evidence type="ECO:0000256" key="7">
    <source>
        <dbReference type="ARBA" id="ARBA00023002"/>
    </source>
</evidence>
<evidence type="ECO:0000256" key="1">
    <source>
        <dbReference type="ARBA" id="ARBA00004496"/>
    </source>
</evidence>
<keyword evidence="7 11" id="KW-0560">Oxidoreductase</keyword>
<keyword evidence="9 11" id="KW-0676">Redox-active center</keyword>
<reference evidence="14" key="2">
    <citation type="submission" date="2020-05" db="UniProtKB">
        <authorList>
            <consortium name="EnsemblMetazoa"/>
        </authorList>
    </citation>
    <scope>IDENTIFICATION</scope>
    <source>
        <strain evidence="14">IAEA</strain>
    </source>
</reference>
<dbReference type="STRING" id="7398.A0A1A9Z158"/>
<evidence type="ECO:0000256" key="11">
    <source>
        <dbReference type="PIRNR" id="PIRNR000239"/>
    </source>
</evidence>
<evidence type="ECO:0000256" key="4">
    <source>
        <dbReference type="ARBA" id="ARBA00022490"/>
    </source>
</evidence>
<evidence type="ECO:0000256" key="9">
    <source>
        <dbReference type="ARBA" id="ARBA00023284"/>
    </source>
</evidence>
<keyword evidence="15" id="KW-1185">Reference proteome</keyword>
<dbReference type="GO" id="GO:0045454">
    <property type="term" value="P:cell redox homeostasis"/>
    <property type="evidence" value="ECO:0007669"/>
    <property type="project" value="TreeGrafter"/>
</dbReference>